<accession>A0A5D4XNM2</accession>
<evidence type="ECO:0000256" key="1">
    <source>
        <dbReference type="SAM" id="MobiDB-lite"/>
    </source>
</evidence>
<feature type="region of interest" description="Disordered" evidence="1">
    <location>
        <begin position="59"/>
        <end position="86"/>
    </location>
</feature>
<sequence>MRSRTPGIGDSVYAAESGPYAFSRRRGEQRPTLHAHRFAAHRSTVVDVNSMEESFIRVHRDHDSRSPELSDSAAVDTGPATDTATPGAATWSLHESVPAGHDADTQDIRIDRTDAFVIRQARIASPADDVADAVHASTLLDDCVSEFTRRLQACMALTDDEHFRTRVLADIQALKTRCRPEDAFRFELKAARVLAEFGFTAWPLASDTLAPSQAHGMAPVVDAPATGDDAAPQPDPQTGARAV</sequence>
<dbReference type="AlphaFoldDB" id="A0A5D4XNM2"/>
<evidence type="ECO:0000313" key="3">
    <source>
        <dbReference type="Proteomes" id="UP000324973"/>
    </source>
</evidence>
<organism evidence="2 3">
    <name type="scientific">Luteimonas viscosa</name>
    <dbReference type="NCBI Taxonomy" id="1132694"/>
    <lineage>
        <taxon>Bacteria</taxon>
        <taxon>Pseudomonadati</taxon>
        <taxon>Pseudomonadota</taxon>
        <taxon>Gammaproteobacteria</taxon>
        <taxon>Lysobacterales</taxon>
        <taxon>Lysobacteraceae</taxon>
        <taxon>Luteimonas</taxon>
    </lineage>
</organism>
<feature type="region of interest" description="Disordered" evidence="1">
    <location>
        <begin position="218"/>
        <end position="243"/>
    </location>
</feature>
<keyword evidence="3" id="KW-1185">Reference proteome</keyword>
<proteinExistence type="predicted"/>
<gene>
    <name evidence="2" type="ORF">FZO89_04240</name>
</gene>
<feature type="compositionally biased region" description="Low complexity" evidence="1">
    <location>
        <begin position="73"/>
        <end position="86"/>
    </location>
</feature>
<reference evidence="2 3" key="1">
    <citation type="submission" date="2019-08" db="EMBL/GenBank/DDBJ databases">
        <title>Luteimonas viscosus sp. nov., isolated from soil of a sunflower field.</title>
        <authorList>
            <person name="Jianli Z."/>
            <person name="Ying Z."/>
        </authorList>
    </citation>
    <scope>NUCLEOTIDE SEQUENCE [LARGE SCALE GENOMIC DNA]</scope>
    <source>
        <strain evidence="2 3">XBU10</strain>
    </source>
</reference>
<feature type="compositionally biased region" description="Basic and acidic residues" evidence="1">
    <location>
        <begin position="59"/>
        <end position="68"/>
    </location>
</feature>
<protein>
    <submittedName>
        <fullName evidence="2">Uncharacterized protein</fullName>
    </submittedName>
</protein>
<comment type="caution">
    <text evidence="2">The sequence shown here is derived from an EMBL/GenBank/DDBJ whole genome shotgun (WGS) entry which is preliminary data.</text>
</comment>
<dbReference type="Proteomes" id="UP000324973">
    <property type="component" value="Unassembled WGS sequence"/>
</dbReference>
<dbReference type="RefSeq" id="WP_187471037.1">
    <property type="nucleotide sequence ID" value="NZ_VTFT01000001.1"/>
</dbReference>
<evidence type="ECO:0000313" key="2">
    <source>
        <dbReference type="EMBL" id="TYT25533.1"/>
    </source>
</evidence>
<name>A0A5D4XNM2_9GAMM</name>
<dbReference type="EMBL" id="VTFT01000001">
    <property type="protein sequence ID" value="TYT25533.1"/>
    <property type="molecule type" value="Genomic_DNA"/>
</dbReference>